<protein>
    <submittedName>
        <fullName evidence="2">Uncharacterized protein</fullName>
    </submittedName>
</protein>
<evidence type="ECO:0000256" key="1">
    <source>
        <dbReference type="SAM" id="Phobius"/>
    </source>
</evidence>
<dbReference type="EMBL" id="CP027806">
    <property type="protein sequence ID" value="AXJ01007.1"/>
    <property type="molecule type" value="Genomic_DNA"/>
</dbReference>
<reference evidence="2 3" key="1">
    <citation type="submission" date="2018-03" db="EMBL/GenBank/DDBJ databases">
        <title>Phenotypic and genomic properties of Cyclonatronum proteinivorum gen. nov., sp. nov., a haloalkaliphilic bacteroidete from soda lakes possessing Na+-translocating rhodopsin.</title>
        <authorList>
            <person name="Toshchakov S.V."/>
            <person name="Korzhenkov A."/>
            <person name="Samarov N.I."/>
            <person name="Kublanov I.V."/>
            <person name="Muntyan M.S."/>
            <person name="Sorokin D.Y."/>
        </authorList>
    </citation>
    <scope>NUCLEOTIDE SEQUENCE [LARGE SCALE GENOMIC DNA]</scope>
    <source>
        <strain evidence="2 3">Omega</strain>
    </source>
</reference>
<accession>A0A345UKK5</accession>
<dbReference type="RefSeq" id="WP_114984244.1">
    <property type="nucleotide sequence ID" value="NZ_CP027806.1"/>
</dbReference>
<sequence>MLQPEGQKLRYFFPRNLPTPFLIPLFLGIVLLISTISGCETPPGAAPYEVSPEPFRSLTLIPEGLQFDPAQGIRDTTVTVDINVQLRDGQLPENPVFTVVRQGFPGTFREGSLNLNQDVSLTASFSFSTTTNSSFALTVYVFDQTDSGVLSNTLQRNFTQTGFTTQPPEILGFEHPPLVNIPTEGTVSFRFETEVFHPEGQENIELVLLELFDSKGNLLGGEPFSMLDDGDIENSGDLEAGDGIFTRAFFIGPENQPEVYDVRTYALDRQGLSSDTLTSTFIIE</sequence>
<dbReference type="KEGG" id="cprv:CYPRO_1757"/>
<proteinExistence type="predicted"/>
<evidence type="ECO:0000313" key="3">
    <source>
        <dbReference type="Proteomes" id="UP000254808"/>
    </source>
</evidence>
<dbReference type="OrthoDB" id="1524470at2"/>
<organism evidence="2 3">
    <name type="scientific">Cyclonatronum proteinivorum</name>
    <dbReference type="NCBI Taxonomy" id="1457365"/>
    <lineage>
        <taxon>Bacteria</taxon>
        <taxon>Pseudomonadati</taxon>
        <taxon>Balneolota</taxon>
        <taxon>Balneolia</taxon>
        <taxon>Balneolales</taxon>
        <taxon>Cyclonatronaceae</taxon>
        <taxon>Cyclonatronum</taxon>
    </lineage>
</organism>
<name>A0A345UKK5_9BACT</name>
<keyword evidence="1" id="KW-1133">Transmembrane helix</keyword>
<keyword evidence="3" id="KW-1185">Reference proteome</keyword>
<feature type="transmembrane region" description="Helical" evidence="1">
    <location>
        <begin position="21"/>
        <end position="38"/>
    </location>
</feature>
<dbReference type="Proteomes" id="UP000254808">
    <property type="component" value="Chromosome"/>
</dbReference>
<keyword evidence="1" id="KW-0812">Transmembrane</keyword>
<evidence type="ECO:0000313" key="2">
    <source>
        <dbReference type="EMBL" id="AXJ01007.1"/>
    </source>
</evidence>
<dbReference type="AlphaFoldDB" id="A0A345UKK5"/>
<keyword evidence="1" id="KW-0472">Membrane</keyword>
<gene>
    <name evidence="2" type="ORF">CYPRO_1757</name>
</gene>